<gene>
    <name evidence="2" type="ORF">R83534S58_LOCUS788</name>
</gene>
<comment type="caution">
    <text evidence="2">The sequence shown here is derived from an EMBL/GenBank/DDBJ whole genome shotgun (WGS) entry which is preliminary data.</text>
</comment>
<evidence type="ECO:0000313" key="3">
    <source>
        <dbReference type="Proteomes" id="UP001154272"/>
    </source>
</evidence>
<dbReference type="InterPro" id="IPR005565">
    <property type="entry name" value="Hemolysn_activator_HlyB_C"/>
</dbReference>
<reference evidence="2" key="1">
    <citation type="submission" date="2022-10" db="EMBL/GenBank/DDBJ databases">
        <authorList>
            <person name="Botero Cardona J."/>
        </authorList>
    </citation>
    <scope>NUCLEOTIDE SEQUENCE</scope>
    <source>
        <strain evidence="2">R-83534</strain>
    </source>
</reference>
<dbReference type="Proteomes" id="UP001154272">
    <property type="component" value="Unassembled WGS sequence"/>
</dbReference>
<dbReference type="EMBL" id="CAMXCH010000001">
    <property type="protein sequence ID" value="CAI3935274.1"/>
    <property type="molecule type" value="Genomic_DNA"/>
</dbReference>
<organism evidence="2 3">
    <name type="scientific">Commensalibacter papalotli</name>
    <name type="common">ex Botero et al. 2024</name>
    <dbReference type="NCBI Taxonomy" id="2972766"/>
    <lineage>
        <taxon>Bacteria</taxon>
        <taxon>Pseudomonadati</taxon>
        <taxon>Pseudomonadota</taxon>
        <taxon>Alphaproteobacteria</taxon>
        <taxon>Acetobacterales</taxon>
        <taxon>Acetobacteraceae</taxon>
    </lineage>
</organism>
<dbReference type="Gene3D" id="2.40.160.50">
    <property type="entry name" value="membrane protein fhac: a member of the omp85/tpsb transporter family"/>
    <property type="match status" value="1"/>
</dbReference>
<evidence type="ECO:0000313" key="2">
    <source>
        <dbReference type="EMBL" id="CAI3935274.1"/>
    </source>
</evidence>
<dbReference type="RefSeq" id="WP_328517256.1">
    <property type="nucleotide sequence ID" value="NZ_CAMXCH010000001.1"/>
</dbReference>
<feature type="domain" description="Haemolysin activator HlyB C-terminal" evidence="1">
    <location>
        <begin position="1"/>
        <end position="118"/>
    </location>
</feature>
<name>A0ABN8WB95_9PROT</name>
<proteinExistence type="predicted"/>
<evidence type="ECO:0000259" key="1">
    <source>
        <dbReference type="Pfam" id="PF03865"/>
    </source>
</evidence>
<sequence length="121" mass="13875">MWSVEYDHSLNGRPSDGHNSFFTAEGSIPLGPWTFFGGWYRYDDVYNLNYDWQGKARFDFTQKDFHIGASRVVARNSIGITTLQATYELKSFNSYLNYSRIDAQSATLSSLNFNASESMRV</sequence>
<dbReference type="Pfam" id="PF03865">
    <property type="entry name" value="ShlB"/>
    <property type="match status" value="1"/>
</dbReference>
<protein>
    <submittedName>
        <fullName evidence="2">Hemolysin activation/secretion protein (FhaC) (PDB:2MHJ)</fullName>
    </submittedName>
</protein>
<accession>A0ABN8WB95</accession>
<keyword evidence="3" id="KW-1185">Reference proteome</keyword>